<dbReference type="SMART" id="SM00264">
    <property type="entry name" value="BAG"/>
    <property type="match status" value="1"/>
</dbReference>
<dbReference type="InterPro" id="IPR040400">
    <property type="entry name" value="BAG5/6/7/8"/>
</dbReference>
<gene>
    <name evidence="3" type="ORF">LIER_05812</name>
</gene>
<dbReference type="Gene3D" id="1.20.58.120">
    <property type="entry name" value="BAG domain"/>
    <property type="match status" value="1"/>
</dbReference>
<dbReference type="PROSITE" id="PS50096">
    <property type="entry name" value="IQ"/>
    <property type="match status" value="1"/>
</dbReference>
<evidence type="ECO:0000259" key="2">
    <source>
        <dbReference type="PROSITE" id="PS51035"/>
    </source>
</evidence>
<dbReference type="GO" id="GO:0051087">
    <property type="term" value="F:protein-folding chaperone binding"/>
    <property type="evidence" value="ECO:0007669"/>
    <property type="project" value="InterPro"/>
</dbReference>
<keyword evidence="4" id="KW-1185">Reference proteome</keyword>
<dbReference type="Pfam" id="PF02179">
    <property type="entry name" value="BAG"/>
    <property type="match status" value="1"/>
</dbReference>
<dbReference type="EMBL" id="BAABME010000815">
    <property type="protein sequence ID" value="GAA0145671.1"/>
    <property type="molecule type" value="Genomic_DNA"/>
</dbReference>
<evidence type="ECO:0000313" key="4">
    <source>
        <dbReference type="Proteomes" id="UP001454036"/>
    </source>
</evidence>
<organism evidence="3 4">
    <name type="scientific">Lithospermum erythrorhizon</name>
    <name type="common">Purple gromwell</name>
    <name type="synonym">Lithospermum officinale var. erythrorhizon</name>
    <dbReference type="NCBI Taxonomy" id="34254"/>
    <lineage>
        <taxon>Eukaryota</taxon>
        <taxon>Viridiplantae</taxon>
        <taxon>Streptophyta</taxon>
        <taxon>Embryophyta</taxon>
        <taxon>Tracheophyta</taxon>
        <taxon>Spermatophyta</taxon>
        <taxon>Magnoliopsida</taxon>
        <taxon>eudicotyledons</taxon>
        <taxon>Gunneridae</taxon>
        <taxon>Pentapetalae</taxon>
        <taxon>asterids</taxon>
        <taxon>lamiids</taxon>
        <taxon>Boraginales</taxon>
        <taxon>Boraginaceae</taxon>
        <taxon>Boraginoideae</taxon>
        <taxon>Lithospermeae</taxon>
        <taxon>Lithospermum</taxon>
    </lineage>
</organism>
<dbReference type="InterPro" id="IPR003103">
    <property type="entry name" value="BAG_domain"/>
</dbReference>
<dbReference type="PANTHER" id="PTHR33322:SF8">
    <property type="entry name" value="BAG FAMILY MOLECULAR CHAPERONE REGULATOR 5, MITOCHONDRIAL"/>
    <property type="match status" value="1"/>
</dbReference>
<dbReference type="SUPFAM" id="SSF63491">
    <property type="entry name" value="BAG domain"/>
    <property type="match status" value="1"/>
</dbReference>
<dbReference type="GO" id="GO:0006457">
    <property type="term" value="P:protein folding"/>
    <property type="evidence" value="ECO:0007669"/>
    <property type="project" value="TreeGrafter"/>
</dbReference>
<protein>
    <recommendedName>
        <fullName evidence="2">BAG domain-containing protein</fullName>
    </recommendedName>
</protein>
<reference evidence="3 4" key="1">
    <citation type="submission" date="2024-01" db="EMBL/GenBank/DDBJ databases">
        <title>The complete chloroplast genome sequence of Lithospermum erythrorhizon: insights into the phylogenetic relationship among Boraginaceae species and the maternal lineages of purple gromwells.</title>
        <authorList>
            <person name="Okada T."/>
            <person name="Watanabe K."/>
        </authorList>
    </citation>
    <scope>NUCLEOTIDE SEQUENCE [LARGE SCALE GENOMIC DNA]</scope>
</reference>
<proteinExistence type="predicted"/>
<keyword evidence="1" id="KW-0143">Chaperone</keyword>
<dbReference type="AlphaFoldDB" id="A0AAV3P4I6"/>
<accession>A0AAV3P4I6</accession>
<comment type="caution">
    <text evidence="3">The sequence shown here is derived from an EMBL/GenBank/DDBJ whole genome shotgun (WGS) entry which is preliminary data.</text>
</comment>
<dbReference type="CDD" id="cd23767">
    <property type="entry name" value="IQCD"/>
    <property type="match status" value="1"/>
</dbReference>
<dbReference type="Proteomes" id="UP001454036">
    <property type="component" value="Unassembled WGS sequence"/>
</dbReference>
<evidence type="ECO:0000256" key="1">
    <source>
        <dbReference type="ARBA" id="ARBA00023186"/>
    </source>
</evidence>
<dbReference type="GO" id="GO:0009506">
    <property type="term" value="C:plasmodesma"/>
    <property type="evidence" value="ECO:0007669"/>
    <property type="project" value="TreeGrafter"/>
</dbReference>
<dbReference type="PROSITE" id="PS51035">
    <property type="entry name" value="BAG"/>
    <property type="match status" value="1"/>
</dbReference>
<sequence length="210" mass="24539">MMKPYRRGSRAQFSSSSTTITHTFQNEQLPNFPKSNSTQTPIHSKLTDQIQFQEPQTYAALKIQAAFRAYQVRNLVNKIRLVHSEADYWERIIQRQETVDAVRSNQQERIKINEALMGLLFRLDSVPGFNTTIRELRRQLSRRIVELQEILDAVSDTKVENWDGFLREWDDALTGIEIEACKDRGGGYELEKYCADHLGFHCLQRFLQDQ</sequence>
<evidence type="ECO:0000313" key="3">
    <source>
        <dbReference type="EMBL" id="GAA0145671.1"/>
    </source>
</evidence>
<name>A0AAV3P4I6_LITER</name>
<dbReference type="InterPro" id="IPR036533">
    <property type="entry name" value="BAG_dom_sf"/>
</dbReference>
<dbReference type="PANTHER" id="PTHR33322">
    <property type="entry name" value="BAG DOMAIN CONTAINING PROTEIN, EXPRESSED"/>
    <property type="match status" value="1"/>
</dbReference>
<feature type="domain" description="BAG" evidence="2">
    <location>
        <begin position="90"/>
        <end position="155"/>
    </location>
</feature>